<reference evidence="3" key="1">
    <citation type="submission" date="2021-05" db="EMBL/GenBank/DDBJ databases">
        <authorList>
            <person name="Alioto T."/>
            <person name="Alioto T."/>
            <person name="Gomez Garrido J."/>
        </authorList>
    </citation>
    <scope>NUCLEOTIDE SEQUENCE</scope>
</reference>
<dbReference type="PANTHER" id="PTHR43329">
    <property type="entry name" value="EPOXIDE HYDROLASE"/>
    <property type="match status" value="1"/>
</dbReference>
<accession>A0A8D8UBG1</accession>
<keyword evidence="1" id="KW-0472">Membrane</keyword>
<dbReference type="Pfam" id="PF00561">
    <property type="entry name" value="Abhydrolase_1"/>
    <property type="match status" value="1"/>
</dbReference>
<dbReference type="EMBL" id="HBUF01340743">
    <property type="protein sequence ID" value="CAG6702953.1"/>
    <property type="molecule type" value="Transcribed_RNA"/>
</dbReference>
<evidence type="ECO:0000313" key="3">
    <source>
        <dbReference type="EMBL" id="CAG6702953.1"/>
    </source>
</evidence>
<feature type="domain" description="AB hydrolase-1" evidence="2">
    <location>
        <begin position="84"/>
        <end position="193"/>
    </location>
</feature>
<protein>
    <submittedName>
        <fullName evidence="3">Epoxide hydrolase 4</fullName>
    </submittedName>
</protein>
<keyword evidence="3" id="KW-0378">Hydrolase</keyword>
<feature type="transmembrane region" description="Helical" evidence="1">
    <location>
        <begin position="7"/>
        <end position="27"/>
    </location>
</feature>
<evidence type="ECO:0000259" key="2">
    <source>
        <dbReference type="Pfam" id="PF00561"/>
    </source>
</evidence>
<proteinExistence type="predicted"/>
<dbReference type="Gene3D" id="3.40.50.1820">
    <property type="entry name" value="alpha/beta hydrolase"/>
    <property type="match status" value="1"/>
</dbReference>
<keyword evidence="1" id="KW-0812">Transmembrane</keyword>
<sequence length="410" mass="48155">MKLLLSYLNVLFYYTIGLIISLKYLVLYCVQLCSGKSTNVDNSEENEEKPLYKDLKFDFHEEKLKINDQHIEVRFVSAGSPKNPLMLFVHGFPEFWYIWKHQMKEFSGDYWTVALDFNTNESKIADREFLVDCIKVMLDHFGRNRCILIGRDFGGSLVWSFLDKYPELVVKSVIINAPHPAVFKQELRKVSQLAKTSQQLFYLVPKLPEWYFSRNNLHKLDTLYKDAELSADEISAMKNYFKKNKFENIQNGLTTLRTNFIADTIFRDHSKVSTAETYPQVLTIYTKSNPHYNDSCFGHNFVKQALQVTEIQTKHGHYFQMNERSSKLLNKVIRDYFENPSKWETNWNEEDKTTSGNILKENFDEDDEKKENTVGEAFDKLIKQCNDSNDTIENIKEDNEGSCREEDRVK</sequence>
<evidence type="ECO:0000256" key="1">
    <source>
        <dbReference type="SAM" id="Phobius"/>
    </source>
</evidence>
<organism evidence="3">
    <name type="scientific">Cacopsylla melanoneura</name>
    <dbReference type="NCBI Taxonomy" id="428564"/>
    <lineage>
        <taxon>Eukaryota</taxon>
        <taxon>Metazoa</taxon>
        <taxon>Ecdysozoa</taxon>
        <taxon>Arthropoda</taxon>
        <taxon>Hexapoda</taxon>
        <taxon>Insecta</taxon>
        <taxon>Pterygota</taxon>
        <taxon>Neoptera</taxon>
        <taxon>Paraneoptera</taxon>
        <taxon>Hemiptera</taxon>
        <taxon>Sternorrhyncha</taxon>
        <taxon>Psylloidea</taxon>
        <taxon>Psyllidae</taxon>
        <taxon>Psyllinae</taxon>
        <taxon>Cacopsylla</taxon>
    </lineage>
</organism>
<dbReference type="InterPro" id="IPR000073">
    <property type="entry name" value="AB_hydrolase_1"/>
</dbReference>
<dbReference type="GO" id="GO:0004301">
    <property type="term" value="F:epoxide hydrolase activity"/>
    <property type="evidence" value="ECO:0007669"/>
    <property type="project" value="UniProtKB-ARBA"/>
</dbReference>
<dbReference type="SUPFAM" id="SSF53474">
    <property type="entry name" value="alpha/beta-Hydrolases"/>
    <property type="match status" value="1"/>
</dbReference>
<keyword evidence="1" id="KW-1133">Transmembrane helix</keyword>
<name>A0A8D8UBG1_9HEMI</name>
<dbReference type="AlphaFoldDB" id="A0A8D8UBG1"/>
<dbReference type="EMBL" id="HBUF01340745">
    <property type="protein sequence ID" value="CAG6702957.1"/>
    <property type="molecule type" value="Transcribed_RNA"/>
</dbReference>
<dbReference type="InterPro" id="IPR029058">
    <property type="entry name" value="AB_hydrolase_fold"/>
</dbReference>